<feature type="compositionally biased region" description="Polar residues" evidence="1">
    <location>
        <begin position="237"/>
        <end position="246"/>
    </location>
</feature>
<feature type="compositionally biased region" description="Polar residues" evidence="1">
    <location>
        <begin position="384"/>
        <end position="395"/>
    </location>
</feature>
<dbReference type="EMBL" id="BRYB01003537">
    <property type="protein sequence ID" value="GMI38408.1"/>
    <property type="molecule type" value="Genomic_DNA"/>
</dbReference>
<dbReference type="SUPFAM" id="SSF47473">
    <property type="entry name" value="EF-hand"/>
    <property type="match status" value="1"/>
</dbReference>
<keyword evidence="3" id="KW-1185">Reference proteome</keyword>
<accession>A0ABQ6N1R4</accession>
<feature type="compositionally biased region" description="Low complexity" evidence="1">
    <location>
        <begin position="404"/>
        <end position="415"/>
    </location>
</feature>
<evidence type="ECO:0000256" key="1">
    <source>
        <dbReference type="SAM" id="MobiDB-lite"/>
    </source>
</evidence>
<sequence length="782" mass="84668">MQSDLLKKRGELALPPPVLERAHAAAARLRAGCPAGGPDPVFLLLPEYTYSRGSELARSEIYAVLQKLGVRIGGGDIEQACYYFDRRGLLLTREALYAALGGGAAGGKPAGGAPEKWARRGSTVGFAPGVEEAHPEFHDKDGEFQLPTKAHFNRTASTESAELYGKKADKSIDTVVHRKSQHGRTASTTSFELYGDAADGSVAPGSRRKSMDSGRTVLSESKDLGWDEEKEAPHKAFSQSGRLVSSESKDLGWDEEKPRGRKHTERTASTETSPQKQGVHQYYETQGLPIDQLRTMNTIKRYANAIIRTCVTQDPDGNGWVEKPVFLGAIGAAGVELGEEDERNVWEAMKGGLNKQGDNSEFARKYIRYSGMVHRFETFIQRNTGTVKVPQNPSSTRDRNESSGAIGPTAAGGTPEHIMPKRNRNASSGAVLPKGGWASAAPDEARRQSWNPTGDDSEDDEGGGINQFPYLHIDAPDPNIPTPRTSATTGPSVLKKDGLLWNPPDEAAKAPLNLCPTTPSLNEIASAIFMSRIDVAMSFRQFDTDNKSSLNCEQLVAMLLSPRLKKLERVMVAGGERTAKDMANKIFEVGKKDAAARIDFNEMMLAVGAILSETEGSDDGVRGNEERRQPQSFGEHMNSITNPPQPPPKKSAPYDARTKIGFARSKIMEESIGDAVVSSRSITWGHGGDFTSAAVKIRHAFIAHNRRHSGFGYADEEEELSCRAGELGKIMYELGIILNPQQLQYVVASVLGKGGGGGGDTDIVSCRTLVVYLSGLTKAVLQ</sequence>
<feature type="compositionally biased region" description="Basic and acidic residues" evidence="1">
    <location>
        <begin position="220"/>
        <end position="234"/>
    </location>
</feature>
<feature type="region of interest" description="Disordered" evidence="1">
    <location>
        <begin position="196"/>
        <end position="279"/>
    </location>
</feature>
<proteinExistence type="predicted"/>
<dbReference type="Proteomes" id="UP001165060">
    <property type="component" value="Unassembled WGS sequence"/>
</dbReference>
<gene>
    <name evidence="2" type="ORF">TeGR_g2042</name>
</gene>
<reference evidence="2 3" key="1">
    <citation type="journal article" date="2023" name="Commun. Biol.">
        <title>Genome analysis of Parmales, the sister group of diatoms, reveals the evolutionary specialization of diatoms from phago-mixotrophs to photoautotrophs.</title>
        <authorList>
            <person name="Ban H."/>
            <person name="Sato S."/>
            <person name="Yoshikawa S."/>
            <person name="Yamada K."/>
            <person name="Nakamura Y."/>
            <person name="Ichinomiya M."/>
            <person name="Sato N."/>
            <person name="Blanc-Mathieu R."/>
            <person name="Endo H."/>
            <person name="Kuwata A."/>
            <person name="Ogata H."/>
        </authorList>
    </citation>
    <scope>NUCLEOTIDE SEQUENCE [LARGE SCALE GENOMIC DNA]</scope>
</reference>
<dbReference type="InterPro" id="IPR011992">
    <property type="entry name" value="EF-hand-dom_pair"/>
</dbReference>
<feature type="compositionally biased region" description="Basic and acidic residues" evidence="1">
    <location>
        <begin position="619"/>
        <end position="629"/>
    </location>
</feature>
<evidence type="ECO:0000313" key="3">
    <source>
        <dbReference type="Proteomes" id="UP001165060"/>
    </source>
</evidence>
<evidence type="ECO:0000313" key="2">
    <source>
        <dbReference type="EMBL" id="GMI38408.1"/>
    </source>
</evidence>
<feature type="compositionally biased region" description="Basic and acidic residues" evidence="1">
    <location>
        <begin position="247"/>
        <end position="258"/>
    </location>
</feature>
<feature type="region of interest" description="Disordered" evidence="1">
    <location>
        <begin position="615"/>
        <end position="655"/>
    </location>
</feature>
<protein>
    <recommendedName>
        <fullName evidence="4">EF-hand domain-containing protein</fullName>
    </recommendedName>
</protein>
<feature type="region of interest" description="Disordered" evidence="1">
    <location>
        <begin position="384"/>
        <end position="479"/>
    </location>
</feature>
<evidence type="ECO:0008006" key="4">
    <source>
        <dbReference type="Google" id="ProtNLM"/>
    </source>
</evidence>
<feature type="compositionally biased region" description="Polar residues" evidence="1">
    <location>
        <begin position="267"/>
        <end position="278"/>
    </location>
</feature>
<organism evidence="2 3">
    <name type="scientific">Tetraparma gracilis</name>
    <dbReference type="NCBI Taxonomy" id="2962635"/>
    <lineage>
        <taxon>Eukaryota</taxon>
        <taxon>Sar</taxon>
        <taxon>Stramenopiles</taxon>
        <taxon>Ochrophyta</taxon>
        <taxon>Bolidophyceae</taxon>
        <taxon>Parmales</taxon>
        <taxon>Triparmaceae</taxon>
        <taxon>Tetraparma</taxon>
    </lineage>
</organism>
<comment type="caution">
    <text evidence="2">The sequence shown here is derived from an EMBL/GenBank/DDBJ whole genome shotgun (WGS) entry which is preliminary data.</text>
</comment>
<name>A0ABQ6N1R4_9STRA</name>